<name>A0A317F782_9SPHI</name>
<dbReference type="AlphaFoldDB" id="A0A317F782"/>
<feature type="compositionally biased region" description="Low complexity" evidence="1">
    <location>
        <begin position="61"/>
        <end position="72"/>
    </location>
</feature>
<protein>
    <recommendedName>
        <fullName evidence="5">Entericidin</fullName>
    </recommendedName>
</protein>
<dbReference type="PROSITE" id="PS51257">
    <property type="entry name" value="PROKAR_LIPOPROTEIN"/>
    <property type="match status" value="1"/>
</dbReference>
<evidence type="ECO:0000313" key="4">
    <source>
        <dbReference type="Proteomes" id="UP000245391"/>
    </source>
</evidence>
<evidence type="ECO:0000313" key="3">
    <source>
        <dbReference type="EMBL" id="PWS33809.1"/>
    </source>
</evidence>
<evidence type="ECO:0000256" key="1">
    <source>
        <dbReference type="SAM" id="MobiDB-lite"/>
    </source>
</evidence>
<feature type="chain" id="PRO_5016315858" description="Entericidin" evidence="2">
    <location>
        <begin position="21"/>
        <end position="72"/>
    </location>
</feature>
<evidence type="ECO:0008006" key="5">
    <source>
        <dbReference type="Google" id="ProtNLM"/>
    </source>
</evidence>
<gene>
    <name evidence="3" type="ORF">DF947_04165</name>
</gene>
<feature type="region of interest" description="Disordered" evidence="1">
    <location>
        <begin position="48"/>
        <end position="72"/>
    </location>
</feature>
<accession>A0A317F782</accession>
<feature type="compositionally biased region" description="Basic and acidic residues" evidence="1">
    <location>
        <begin position="48"/>
        <end position="60"/>
    </location>
</feature>
<organism evidence="3 4">
    <name type="scientific">Pedobacter paludis</name>
    <dbReference type="NCBI Taxonomy" id="2203212"/>
    <lineage>
        <taxon>Bacteria</taxon>
        <taxon>Pseudomonadati</taxon>
        <taxon>Bacteroidota</taxon>
        <taxon>Sphingobacteriia</taxon>
        <taxon>Sphingobacteriales</taxon>
        <taxon>Sphingobacteriaceae</taxon>
        <taxon>Pedobacter</taxon>
    </lineage>
</organism>
<sequence length="72" mass="7541">MKNAFKLGFLALALSLSVVACNSEKKAEGADTSVTDSSTIVTDTTKKDTTVSDSTVKDTAVKTTTTTTEVKH</sequence>
<dbReference type="RefSeq" id="WP_109928390.1">
    <property type="nucleotide sequence ID" value="NZ_QGNY01000001.1"/>
</dbReference>
<evidence type="ECO:0000256" key="2">
    <source>
        <dbReference type="SAM" id="SignalP"/>
    </source>
</evidence>
<keyword evidence="2" id="KW-0732">Signal</keyword>
<keyword evidence="4" id="KW-1185">Reference proteome</keyword>
<dbReference type="EMBL" id="QGNY01000001">
    <property type="protein sequence ID" value="PWS33809.1"/>
    <property type="molecule type" value="Genomic_DNA"/>
</dbReference>
<comment type="caution">
    <text evidence="3">The sequence shown here is derived from an EMBL/GenBank/DDBJ whole genome shotgun (WGS) entry which is preliminary data.</text>
</comment>
<proteinExistence type="predicted"/>
<reference evidence="4" key="1">
    <citation type="submission" date="2018-05" db="EMBL/GenBank/DDBJ databases">
        <title>Pedobacter paludis sp. nov., isolated from wetland soil.</title>
        <authorList>
            <person name="Zhang Y."/>
        </authorList>
    </citation>
    <scope>NUCLEOTIDE SEQUENCE [LARGE SCALE GENOMIC DNA]</scope>
    <source>
        <strain evidence="4">R-8</strain>
    </source>
</reference>
<dbReference type="Proteomes" id="UP000245391">
    <property type="component" value="Unassembled WGS sequence"/>
</dbReference>
<feature type="signal peptide" evidence="2">
    <location>
        <begin position="1"/>
        <end position="20"/>
    </location>
</feature>